<sequence length="199" mass="22821">MSFLARYTCSKPPHWVGTQRWGNLTLLPITFLVLVIWILLISDHIYTRILWDSYEKNNKGKESPPISWGIEGTGLPLFFARSFALLTEVIHLPLHHYLVLTGRLHPVNILFNTLFFSIIWLGSAILAVTYVKDDVWPYFDHSAFAYDELVITGVVLQWIVVVLYIVYAVFSCIAVHRWRKGAAKATENATKLDSLSTRE</sequence>
<dbReference type="Proteomes" id="UP000240883">
    <property type="component" value="Unassembled WGS sequence"/>
</dbReference>
<organism evidence="2 3">
    <name type="scientific">Corynespora cassiicola Philippines</name>
    <dbReference type="NCBI Taxonomy" id="1448308"/>
    <lineage>
        <taxon>Eukaryota</taxon>
        <taxon>Fungi</taxon>
        <taxon>Dikarya</taxon>
        <taxon>Ascomycota</taxon>
        <taxon>Pezizomycotina</taxon>
        <taxon>Dothideomycetes</taxon>
        <taxon>Pleosporomycetidae</taxon>
        <taxon>Pleosporales</taxon>
        <taxon>Corynesporascaceae</taxon>
        <taxon>Corynespora</taxon>
    </lineage>
</organism>
<reference evidence="2 3" key="1">
    <citation type="journal article" date="2018" name="Front. Microbiol.">
        <title>Genome-Wide Analysis of Corynespora cassiicola Leaf Fall Disease Putative Effectors.</title>
        <authorList>
            <person name="Lopez D."/>
            <person name="Ribeiro S."/>
            <person name="Label P."/>
            <person name="Fumanal B."/>
            <person name="Venisse J.S."/>
            <person name="Kohler A."/>
            <person name="de Oliveira R.R."/>
            <person name="Labutti K."/>
            <person name="Lipzen A."/>
            <person name="Lail K."/>
            <person name="Bauer D."/>
            <person name="Ohm R.A."/>
            <person name="Barry K.W."/>
            <person name="Spatafora J."/>
            <person name="Grigoriev I.V."/>
            <person name="Martin F.M."/>
            <person name="Pujade-Renaud V."/>
        </authorList>
    </citation>
    <scope>NUCLEOTIDE SEQUENCE [LARGE SCALE GENOMIC DNA]</scope>
    <source>
        <strain evidence="2 3">Philippines</strain>
    </source>
</reference>
<keyword evidence="3" id="KW-1185">Reference proteome</keyword>
<keyword evidence="1" id="KW-0812">Transmembrane</keyword>
<evidence type="ECO:0000256" key="1">
    <source>
        <dbReference type="SAM" id="Phobius"/>
    </source>
</evidence>
<keyword evidence="1" id="KW-1133">Transmembrane helix</keyword>
<dbReference type="EMBL" id="KZ678153">
    <property type="protein sequence ID" value="PSN59712.1"/>
    <property type="molecule type" value="Genomic_DNA"/>
</dbReference>
<accession>A0A2T2N2P6</accession>
<feature type="transmembrane region" description="Helical" evidence="1">
    <location>
        <begin position="150"/>
        <end position="175"/>
    </location>
</feature>
<gene>
    <name evidence="2" type="ORF">BS50DRAFT_640669</name>
</gene>
<protein>
    <recommendedName>
        <fullName evidence="4">TLC domain-containing protein</fullName>
    </recommendedName>
</protein>
<keyword evidence="1" id="KW-0472">Membrane</keyword>
<evidence type="ECO:0000313" key="3">
    <source>
        <dbReference type="Proteomes" id="UP000240883"/>
    </source>
</evidence>
<name>A0A2T2N2P6_CORCC</name>
<proteinExistence type="predicted"/>
<evidence type="ECO:0008006" key="4">
    <source>
        <dbReference type="Google" id="ProtNLM"/>
    </source>
</evidence>
<feature type="transmembrane region" description="Helical" evidence="1">
    <location>
        <begin position="107"/>
        <end position="130"/>
    </location>
</feature>
<dbReference type="AlphaFoldDB" id="A0A2T2N2P6"/>
<evidence type="ECO:0000313" key="2">
    <source>
        <dbReference type="EMBL" id="PSN59712.1"/>
    </source>
</evidence>
<feature type="transmembrane region" description="Helical" evidence="1">
    <location>
        <begin position="21"/>
        <end position="46"/>
    </location>
</feature>
<dbReference type="OrthoDB" id="4167046at2759"/>